<accession>J0NPC4</accession>
<comment type="caution">
    <text evidence="1">The sequence shown here is derived from an EMBL/GenBank/DDBJ whole genome shotgun (WGS) entry which is preliminary data.</text>
</comment>
<name>J0NPC4_9ACTO</name>
<dbReference type="OrthoDB" id="3192968at2"/>
<evidence type="ECO:0000313" key="1">
    <source>
        <dbReference type="EMBL" id="EJF46617.1"/>
    </source>
</evidence>
<protein>
    <submittedName>
        <fullName evidence="1">Uncharacterized protein</fullName>
    </submittedName>
</protein>
<organism evidence="1 2">
    <name type="scientific">Schaalia georgiae F0490</name>
    <dbReference type="NCBI Taxonomy" id="1125717"/>
    <lineage>
        <taxon>Bacteria</taxon>
        <taxon>Bacillati</taxon>
        <taxon>Actinomycetota</taxon>
        <taxon>Actinomycetes</taxon>
        <taxon>Actinomycetales</taxon>
        <taxon>Actinomycetaceae</taxon>
        <taxon>Schaalia</taxon>
    </lineage>
</organism>
<dbReference type="Proteomes" id="UP000004578">
    <property type="component" value="Unassembled WGS sequence"/>
</dbReference>
<dbReference type="AlphaFoldDB" id="J0NPC4"/>
<reference evidence="1 2" key="1">
    <citation type="submission" date="2012-05" db="EMBL/GenBank/DDBJ databases">
        <authorList>
            <person name="Harkins D.M."/>
            <person name="Madupu R."/>
            <person name="Durkin A.S."/>
            <person name="Torralba M."/>
            <person name="Methe B."/>
            <person name="Sutton G.G."/>
            <person name="Nelson K.E."/>
        </authorList>
    </citation>
    <scope>NUCLEOTIDE SEQUENCE [LARGE SCALE GENOMIC DNA]</scope>
    <source>
        <strain evidence="1 2">F0490</strain>
    </source>
</reference>
<sequence length="65" mass="6990">MDAGPSRQWAQCPGSCEDLCRFTLRTVFASLMEGADCETLFALLDAALYSGAPSTDSGTTPRRNE</sequence>
<proteinExistence type="predicted"/>
<dbReference type="EMBL" id="AKFS01000126">
    <property type="protein sequence ID" value="EJF46617.1"/>
    <property type="molecule type" value="Genomic_DNA"/>
</dbReference>
<dbReference type="PATRIC" id="fig|1125717.3.peg.836"/>
<gene>
    <name evidence="1" type="ORF">HMPREF1317_0534</name>
</gene>
<keyword evidence="2" id="KW-1185">Reference proteome</keyword>
<evidence type="ECO:0000313" key="2">
    <source>
        <dbReference type="Proteomes" id="UP000004578"/>
    </source>
</evidence>